<keyword evidence="3" id="KW-1185">Reference proteome</keyword>
<accession>A0ABQ9ASX0</accession>
<dbReference type="Pfam" id="PF12776">
    <property type="entry name" value="Myb_DNA-bind_3"/>
    <property type="match status" value="2"/>
</dbReference>
<evidence type="ECO:0000313" key="3">
    <source>
        <dbReference type="Proteomes" id="UP001141253"/>
    </source>
</evidence>
<organism evidence="2 3">
    <name type="scientific">Salix suchowensis</name>
    <dbReference type="NCBI Taxonomy" id="1278906"/>
    <lineage>
        <taxon>Eukaryota</taxon>
        <taxon>Viridiplantae</taxon>
        <taxon>Streptophyta</taxon>
        <taxon>Embryophyta</taxon>
        <taxon>Tracheophyta</taxon>
        <taxon>Spermatophyta</taxon>
        <taxon>Magnoliopsida</taxon>
        <taxon>eudicotyledons</taxon>
        <taxon>Gunneridae</taxon>
        <taxon>Pentapetalae</taxon>
        <taxon>rosids</taxon>
        <taxon>fabids</taxon>
        <taxon>Malpighiales</taxon>
        <taxon>Salicaceae</taxon>
        <taxon>Saliceae</taxon>
        <taxon>Salix</taxon>
    </lineage>
</organism>
<feature type="domain" description="Myb/SANT-like" evidence="1">
    <location>
        <begin position="15"/>
        <end position="107"/>
    </location>
</feature>
<dbReference type="Proteomes" id="UP001141253">
    <property type="component" value="Chromosome 13"/>
</dbReference>
<protein>
    <recommendedName>
        <fullName evidence="1">Myb/SANT-like domain-containing protein</fullName>
    </recommendedName>
</protein>
<evidence type="ECO:0000313" key="2">
    <source>
        <dbReference type="EMBL" id="KAJ6359820.1"/>
    </source>
</evidence>
<dbReference type="InterPro" id="IPR024752">
    <property type="entry name" value="Myb/SANT-like_dom"/>
</dbReference>
<gene>
    <name evidence="2" type="ORF">OIU77_003929</name>
</gene>
<proteinExistence type="predicted"/>
<reference evidence="2" key="1">
    <citation type="submission" date="2022-10" db="EMBL/GenBank/DDBJ databases">
        <authorList>
            <person name="Hyden B.L."/>
            <person name="Feng K."/>
            <person name="Yates T."/>
            <person name="Jawdy S."/>
            <person name="Smart L.B."/>
            <person name="Muchero W."/>
        </authorList>
    </citation>
    <scope>NUCLEOTIDE SEQUENCE</scope>
    <source>
        <tissue evidence="2">Shoot tip</tissue>
    </source>
</reference>
<comment type="caution">
    <text evidence="2">The sequence shown here is derived from an EMBL/GenBank/DDBJ whole genome shotgun (WGS) entry which is preliminary data.</text>
</comment>
<dbReference type="PANTHER" id="PTHR46929:SF8">
    <property type="entry name" value="MYB_SANT-LIKE DOMAIN-CONTAINING PROTEIN"/>
    <property type="match status" value="1"/>
</dbReference>
<dbReference type="PANTHER" id="PTHR46929">
    <property type="entry name" value="EXPRESSED PROTEIN"/>
    <property type="match status" value="1"/>
</dbReference>
<feature type="domain" description="Myb/SANT-like" evidence="1">
    <location>
        <begin position="179"/>
        <end position="252"/>
    </location>
</feature>
<name>A0ABQ9ASX0_9ROSI</name>
<reference evidence="2" key="2">
    <citation type="journal article" date="2023" name="Int. J. Mol. Sci.">
        <title>De Novo Assembly and Annotation of 11 Diverse Shrub Willow (Salix) Genomes Reveals Novel Gene Organization in Sex-Linked Regions.</title>
        <authorList>
            <person name="Hyden B."/>
            <person name="Feng K."/>
            <person name="Yates T.B."/>
            <person name="Jawdy S."/>
            <person name="Cereghino C."/>
            <person name="Smart L.B."/>
            <person name="Muchero W."/>
        </authorList>
    </citation>
    <scope>NUCLEOTIDE SEQUENCE</scope>
    <source>
        <tissue evidence="2">Shoot tip</tissue>
    </source>
</reference>
<sequence length="305" mass="36232">MASRMLPINDRMKINWTSMMERYFIDLMLDQLHRGNRMGHTFNKQAWTDMLTMFNSRFGTKYDRDTLKSHYSNLWKQYNDVKNLLEQSGFSWDDNRKMVVASDDVWATIIKVNPDAQYYWRKSLVNFNDLCLIYAYTAADGRYSRSSHDIDLDDDIQGLNFDAGMGGFPSESINCMKAKWTSAMDRFFLELMLVQVKKGSKNNNTFSKEAWKDMLTLFNAKFCSQYGKNVLKRRYKKLFKYYCEMRGLLERKAHPDVHSYRNKTLLNYQDLSLVYGNELINGHQGCMHQDENFRRYNLTSKKRQK</sequence>
<evidence type="ECO:0000259" key="1">
    <source>
        <dbReference type="Pfam" id="PF12776"/>
    </source>
</evidence>
<dbReference type="EMBL" id="JAPFFI010000015">
    <property type="protein sequence ID" value="KAJ6359820.1"/>
    <property type="molecule type" value="Genomic_DNA"/>
</dbReference>